<dbReference type="InterPro" id="IPR029044">
    <property type="entry name" value="Nucleotide-diphossugar_trans"/>
</dbReference>
<evidence type="ECO:0000256" key="6">
    <source>
        <dbReference type="ARBA" id="ARBA00023134"/>
    </source>
</evidence>
<dbReference type="PANTHER" id="PTHR19136">
    <property type="entry name" value="MOLYBDENUM COFACTOR GUANYLYLTRANSFERASE"/>
    <property type="match status" value="1"/>
</dbReference>
<keyword evidence="2 8" id="KW-0808">Transferase</keyword>
<comment type="similarity">
    <text evidence="8">Belongs to the MobA family.</text>
</comment>
<comment type="cofactor">
    <cofactor evidence="8">
        <name>Mg(2+)</name>
        <dbReference type="ChEBI" id="CHEBI:18420"/>
    </cofactor>
</comment>
<accession>A0A7V9AC50</accession>
<comment type="subcellular location">
    <subcellularLocation>
        <location evidence="8">Cytoplasm</location>
    </subcellularLocation>
</comment>
<dbReference type="GO" id="GO:0061603">
    <property type="term" value="F:molybdenum cofactor guanylyltransferase activity"/>
    <property type="evidence" value="ECO:0007669"/>
    <property type="project" value="UniProtKB-EC"/>
</dbReference>
<keyword evidence="6 8" id="KW-0342">GTP-binding</keyword>
<comment type="catalytic activity">
    <reaction evidence="8">
        <text>Mo-molybdopterin + GTP + H(+) = Mo-molybdopterin guanine dinucleotide + diphosphate</text>
        <dbReference type="Rhea" id="RHEA:34243"/>
        <dbReference type="ChEBI" id="CHEBI:15378"/>
        <dbReference type="ChEBI" id="CHEBI:33019"/>
        <dbReference type="ChEBI" id="CHEBI:37565"/>
        <dbReference type="ChEBI" id="CHEBI:71302"/>
        <dbReference type="ChEBI" id="CHEBI:71310"/>
        <dbReference type="EC" id="2.7.7.77"/>
    </reaction>
</comment>
<reference evidence="11 12" key="1">
    <citation type="submission" date="2020-07" db="EMBL/GenBank/DDBJ databases">
        <title>Thermogemmata thermophila gen. nov., sp. nov., a novel moderate thermophilic planctomycete from a Kamchatka hot spring.</title>
        <authorList>
            <person name="Elcheninov A.G."/>
            <person name="Podosokorskaya O.A."/>
            <person name="Kovaleva O.L."/>
            <person name="Novikov A."/>
            <person name="Bonch-Osmolovskaya E.A."/>
            <person name="Toshchakov S.V."/>
            <person name="Kublanov I.V."/>
        </authorList>
    </citation>
    <scope>NUCLEOTIDE SEQUENCE [LARGE SCALE GENOMIC DNA]</scope>
    <source>
        <strain evidence="11 12">2918</strain>
    </source>
</reference>
<evidence type="ECO:0000256" key="2">
    <source>
        <dbReference type="ARBA" id="ARBA00022679"/>
    </source>
</evidence>
<feature type="binding site" evidence="8">
    <location>
        <position position="112"/>
    </location>
    <ligand>
        <name>Mg(2+)</name>
        <dbReference type="ChEBI" id="CHEBI:18420"/>
    </ligand>
</feature>
<organism evidence="11 12">
    <name type="scientific">Thermogemmata fonticola</name>
    <dbReference type="NCBI Taxonomy" id="2755323"/>
    <lineage>
        <taxon>Bacteria</taxon>
        <taxon>Pseudomonadati</taxon>
        <taxon>Planctomycetota</taxon>
        <taxon>Planctomycetia</taxon>
        <taxon>Gemmatales</taxon>
        <taxon>Gemmataceae</taxon>
        <taxon>Thermogemmata</taxon>
    </lineage>
</organism>
<dbReference type="RefSeq" id="WP_194538090.1">
    <property type="nucleotide sequence ID" value="NZ_JACEFB010000007.1"/>
</dbReference>
<protein>
    <recommendedName>
        <fullName evidence="8">Probable molybdenum cofactor guanylyltransferase</fullName>
        <shortName evidence="8">MoCo guanylyltransferase</shortName>
        <ecNumber evidence="8">2.7.7.77</ecNumber>
    </recommendedName>
    <alternativeName>
        <fullName evidence="8">GTP:molybdopterin guanylyltransferase</fullName>
    </alternativeName>
    <alternativeName>
        <fullName evidence="8">Mo-MPT guanylyltransferase</fullName>
    </alternativeName>
    <alternativeName>
        <fullName evidence="8">Molybdopterin guanylyltransferase</fullName>
    </alternativeName>
    <alternativeName>
        <fullName evidence="8">Molybdopterin-guanine dinucleotide synthase</fullName>
        <shortName evidence="8">MGD synthase</shortName>
    </alternativeName>
</protein>
<keyword evidence="12" id="KW-1185">Reference proteome</keyword>
<dbReference type="HAMAP" id="MF_00316">
    <property type="entry name" value="MobA"/>
    <property type="match status" value="1"/>
</dbReference>
<dbReference type="SUPFAM" id="SSF53448">
    <property type="entry name" value="Nucleotide-diphospho-sugar transferases"/>
    <property type="match status" value="1"/>
</dbReference>
<feature type="region of interest" description="Disordered" evidence="9">
    <location>
        <begin position="220"/>
        <end position="255"/>
    </location>
</feature>
<dbReference type="GO" id="GO:0046872">
    <property type="term" value="F:metal ion binding"/>
    <property type="evidence" value="ECO:0007669"/>
    <property type="project" value="UniProtKB-KW"/>
</dbReference>
<gene>
    <name evidence="8" type="primary">mobA</name>
    <name evidence="11" type="ORF">H0921_10775</name>
</gene>
<dbReference type="CDD" id="cd02503">
    <property type="entry name" value="MobA"/>
    <property type="match status" value="1"/>
</dbReference>
<feature type="binding site" evidence="8">
    <location>
        <position position="81"/>
    </location>
    <ligand>
        <name>GTP</name>
        <dbReference type="ChEBI" id="CHEBI:37565"/>
    </ligand>
</feature>
<dbReference type="EMBL" id="JACEFB010000007">
    <property type="protein sequence ID" value="MBA2226644.1"/>
    <property type="molecule type" value="Genomic_DNA"/>
</dbReference>
<dbReference type="Gene3D" id="3.90.550.10">
    <property type="entry name" value="Spore Coat Polysaccharide Biosynthesis Protein SpsA, Chain A"/>
    <property type="match status" value="1"/>
</dbReference>
<dbReference type="PANTHER" id="PTHR19136:SF81">
    <property type="entry name" value="MOLYBDENUM COFACTOR GUANYLYLTRANSFERASE"/>
    <property type="match status" value="1"/>
</dbReference>
<dbReference type="GO" id="GO:0005525">
    <property type="term" value="F:GTP binding"/>
    <property type="evidence" value="ECO:0007669"/>
    <property type="project" value="UniProtKB-UniRule"/>
</dbReference>
<keyword evidence="1 8" id="KW-0963">Cytoplasm</keyword>
<keyword evidence="4 8" id="KW-0547">Nucleotide-binding</keyword>
<dbReference type="Pfam" id="PF12804">
    <property type="entry name" value="NTP_transf_3"/>
    <property type="match status" value="1"/>
</dbReference>
<proteinExistence type="inferred from homology"/>
<keyword evidence="3 8" id="KW-0479">Metal-binding</keyword>
<evidence type="ECO:0000256" key="7">
    <source>
        <dbReference type="ARBA" id="ARBA00023150"/>
    </source>
</evidence>
<evidence type="ECO:0000256" key="9">
    <source>
        <dbReference type="SAM" id="MobiDB-lite"/>
    </source>
</evidence>
<dbReference type="GO" id="GO:0005737">
    <property type="term" value="C:cytoplasm"/>
    <property type="evidence" value="ECO:0007669"/>
    <property type="project" value="UniProtKB-SubCell"/>
</dbReference>
<feature type="binding site" evidence="8">
    <location>
        <position position="30"/>
    </location>
    <ligand>
        <name>GTP</name>
        <dbReference type="ChEBI" id="CHEBI:37565"/>
    </ligand>
</feature>
<dbReference type="InterPro" id="IPR025877">
    <property type="entry name" value="MobA-like_NTP_Trfase"/>
</dbReference>
<dbReference type="Proteomes" id="UP000542342">
    <property type="component" value="Unassembled WGS sequence"/>
</dbReference>
<dbReference type="AlphaFoldDB" id="A0A7V9AC50"/>
<evidence type="ECO:0000256" key="5">
    <source>
        <dbReference type="ARBA" id="ARBA00022842"/>
    </source>
</evidence>
<evidence type="ECO:0000256" key="3">
    <source>
        <dbReference type="ARBA" id="ARBA00022723"/>
    </source>
</evidence>
<feature type="binding site" evidence="8">
    <location>
        <position position="112"/>
    </location>
    <ligand>
        <name>GTP</name>
        <dbReference type="ChEBI" id="CHEBI:37565"/>
    </ligand>
</feature>
<name>A0A7V9AC50_9BACT</name>
<evidence type="ECO:0000313" key="12">
    <source>
        <dbReference type="Proteomes" id="UP000542342"/>
    </source>
</evidence>
<evidence type="ECO:0000313" key="11">
    <source>
        <dbReference type="EMBL" id="MBA2226644.1"/>
    </source>
</evidence>
<dbReference type="EC" id="2.7.7.77" evidence="8"/>
<evidence type="ECO:0000256" key="4">
    <source>
        <dbReference type="ARBA" id="ARBA00022741"/>
    </source>
</evidence>
<comment type="caution">
    <text evidence="8">Lacks conserved residue(s) required for the propagation of feature annotation.</text>
</comment>
<evidence type="ECO:0000259" key="10">
    <source>
        <dbReference type="Pfam" id="PF12804"/>
    </source>
</evidence>
<feature type="domain" description="MobA-like NTP transferase" evidence="10">
    <location>
        <begin position="15"/>
        <end position="171"/>
    </location>
</feature>
<comment type="function">
    <text evidence="8">Transfers a GMP moiety from GTP to Mo-molybdopterin (Mo-MPT) cofactor (Moco or molybdenum cofactor) to form Mo-molybdopterin guanine dinucleotide (Mo-MGD) cofactor.</text>
</comment>
<dbReference type="GO" id="GO:0006777">
    <property type="term" value="P:Mo-molybdopterin cofactor biosynthetic process"/>
    <property type="evidence" value="ECO:0007669"/>
    <property type="project" value="UniProtKB-KW"/>
</dbReference>
<keyword evidence="7 8" id="KW-0501">Molybdenum cofactor biosynthesis</keyword>
<sequence>MAAGVQEEQVEGAAGILLCGGRSRRMGQPKEWLDFGGVPLLVHMLRSLREVVREVVVVAAPEQSLPPLPPEVGQSVRLVRDPQPYPGPLVGLLTGWRALPPTVDAALVLAVDMPGVPPVLLRQLLRWLEDEPAVEAVVPYLGERWQPLLAAYRRRCLPVLHALVEGGSRRLQDLPAALKVRPVSLDQLRALDPSDRCLANLNTPADYAAALAAWNPSATAQRTEAPSATAQPTETLVGAAQPTETLVGAAQPTEV</sequence>
<evidence type="ECO:0000256" key="1">
    <source>
        <dbReference type="ARBA" id="ARBA00022490"/>
    </source>
</evidence>
<feature type="compositionally biased region" description="Polar residues" evidence="9">
    <location>
        <begin position="220"/>
        <end position="234"/>
    </location>
</feature>
<comment type="caution">
    <text evidence="11">The sequence shown here is derived from an EMBL/GenBank/DDBJ whole genome shotgun (WGS) entry which is preliminary data.</text>
</comment>
<dbReference type="InterPro" id="IPR013482">
    <property type="entry name" value="Molybde_CF_guanTrfase"/>
</dbReference>
<keyword evidence="11" id="KW-0548">Nucleotidyltransferase</keyword>
<keyword evidence="5 8" id="KW-0460">Magnesium</keyword>
<comment type="domain">
    <text evidence="8">The N-terminal domain determines nucleotide recognition and specific binding, while the C-terminal domain determines the specific binding to the target protein.</text>
</comment>
<feature type="binding site" evidence="8">
    <location>
        <begin position="18"/>
        <end position="20"/>
    </location>
    <ligand>
        <name>GTP</name>
        <dbReference type="ChEBI" id="CHEBI:37565"/>
    </ligand>
</feature>
<evidence type="ECO:0000256" key="8">
    <source>
        <dbReference type="HAMAP-Rule" id="MF_00316"/>
    </source>
</evidence>